<reference evidence="3" key="1">
    <citation type="submission" date="2011-03" db="EMBL/GenBank/DDBJ databases">
        <title>Draft genome sequence of Brevundimonas diminuta.</title>
        <authorList>
            <person name="Brown P.J.B."/>
            <person name="Buechlein A."/>
            <person name="Hemmerich C."/>
            <person name="Brun Y.V."/>
        </authorList>
    </citation>
    <scope>NUCLEOTIDE SEQUENCE [LARGE SCALE GENOMIC DNA]</scope>
    <source>
        <strain evidence="3">C19</strain>
    </source>
</reference>
<keyword evidence="1" id="KW-1133">Transmembrane helix</keyword>
<feature type="transmembrane region" description="Helical" evidence="1">
    <location>
        <begin position="58"/>
        <end position="79"/>
    </location>
</feature>
<gene>
    <name evidence="2" type="ORF">ABI_29840</name>
</gene>
<dbReference type="eggNOG" id="ENOG5033B8R">
    <property type="taxonomic scope" value="Bacteria"/>
</dbReference>
<dbReference type="STRING" id="715226.ABI_29840"/>
<dbReference type="EMBL" id="GL883078">
    <property type="protein sequence ID" value="EGF91567.1"/>
    <property type="molecule type" value="Genomic_DNA"/>
</dbReference>
<evidence type="ECO:0000313" key="3">
    <source>
        <dbReference type="Proteomes" id="UP000006512"/>
    </source>
</evidence>
<dbReference type="HOGENOM" id="CLU_135628_0_0_5"/>
<dbReference type="GO" id="GO:0016020">
    <property type="term" value="C:membrane"/>
    <property type="evidence" value="ECO:0007669"/>
    <property type="project" value="InterPro"/>
</dbReference>
<keyword evidence="3" id="KW-1185">Reference proteome</keyword>
<name>F4QMX6_9CAUL</name>
<dbReference type="Proteomes" id="UP000006512">
    <property type="component" value="Unassembled WGS sequence"/>
</dbReference>
<proteinExistence type="predicted"/>
<feature type="transmembrane region" description="Helical" evidence="1">
    <location>
        <begin position="85"/>
        <end position="104"/>
    </location>
</feature>
<dbReference type="Pfam" id="PF03203">
    <property type="entry name" value="MerC"/>
    <property type="match status" value="1"/>
</dbReference>
<feature type="transmembrane region" description="Helical" evidence="1">
    <location>
        <begin position="32"/>
        <end position="51"/>
    </location>
</feature>
<sequence length="121" mass="12735">MVLSALCVVHCIALPFIVAGIPFLGAFTDADWVHQVLVLMAAPLSLWAISYSKAWRKWAVSLPMSGGLLLLALAAFVPALHDAEVALSLLGAVMIAAAHGINYLSQRPVHIHSATCAHGAD</sequence>
<evidence type="ECO:0000313" key="2">
    <source>
        <dbReference type="EMBL" id="EGF91567.1"/>
    </source>
</evidence>
<dbReference type="AlphaFoldDB" id="F4QMX6"/>
<accession>F4QMX6</accession>
<keyword evidence="1" id="KW-0472">Membrane</keyword>
<keyword evidence="1" id="KW-0812">Transmembrane</keyword>
<organism evidence="2 3">
    <name type="scientific">Asticcacaulis biprosthecium C19</name>
    <dbReference type="NCBI Taxonomy" id="715226"/>
    <lineage>
        <taxon>Bacteria</taxon>
        <taxon>Pseudomonadati</taxon>
        <taxon>Pseudomonadota</taxon>
        <taxon>Alphaproteobacteria</taxon>
        <taxon>Caulobacterales</taxon>
        <taxon>Caulobacteraceae</taxon>
        <taxon>Asticcacaulis</taxon>
    </lineage>
</organism>
<dbReference type="InterPro" id="IPR004891">
    <property type="entry name" value="Mercury-R_MerC"/>
</dbReference>
<dbReference type="GO" id="GO:0015097">
    <property type="term" value="F:mercury ion transmembrane transporter activity"/>
    <property type="evidence" value="ECO:0007669"/>
    <property type="project" value="InterPro"/>
</dbReference>
<evidence type="ECO:0000256" key="1">
    <source>
        <dbReference type="SAM" id="Phobius"/>
    </source>
</evidence>
<feature type="transmembrane region" description="Helical" evidence="1">
    <location>
        <begin position="7"/>
        <end position="26"/>
    </location>
</feature>
<protein>
    <submittedName>
        <fullName evidence="2">Putative membrane protein</fullName>
    </submittedName>
</protein>